<organism evidence="2 3">
    <name type="scientific">Dendrothele bispora (strain CBS 962.96)</name>
    <dbReference type="NCBI Taxonomy" id="1314807"/>
    <lineage>
        <taxon>Eukaryota</taxon>
        <taxon>Fungi</taxon>
        <taxon>Dikarya</taxon>
        <taxon>Basidiomycota</taxon>
        <taxon>Agaricomycotina</taxon>
        <taxon>Agaricomycetes</taxon>
        <taxon>Agaricomycetidae</taxon>
        <taxon>Agaricales</taxon>
        <taxon>Agaricales incertae sedis</taxon>
        <taxon>Dendrothele</taxon>
    </lineage>
</organism>
<keyword evidence="1" id="KW-0472">Membrane</keyword>
<keyword evidence="1" id="KW-1133">Transmembrane helix</keyword>
<evidence type="ECO:0000313" key="3">
    <source>
        <dbReference type="Proteomes" id="UP000297245"/>
    </source>
</evidence>
<accession>A0A4S8L4A9</accession>
<feature type="transmembrane region" description="Helical" evidence="1">
    <location>
        <begin position="370"/>
        <end position="387"/>
    </location>
</feature>
<feature type="transmembrane region" description="Helical" evidence="1">
    <location>
        <begin position="123"/>
        <end position="152"/>
    </location>
</feature>
<dbReference type="EMBL" id="ML179702">
    <property type="protein sequence ID" value="THU82868.1"/>
    <property type="molecule type" value="Genomic_DNA"/>
</dbReference>
<sequence>MGSVDGDATPPAPGRHGHNHAHSQLWIMWWKRIFDELDIIGSAVDGLARASKASNLFHLDVKDFGRRVLTKDGDCAYRKPEKNRACVVTGAGQEPSLRVVRYEGHRRSSMGSSFFSGQTGRSLILGSVVSVAIEFLLFGGYAILYAVCIYILVRQNKKLPARKINIVLMTTLFVIATVVTFLLVAETVTHLSFHIDCKLKQQEMWKWRDMQDGQRNGTDETEAALEHLQEGSPKASEQDFFHHCQIYRVYHIWNQSARVTYVPIVACIINNIIGLVSVGIDAPEKSTDNAVKQSFYYLYLILNIVLNLFLTGLIAGRVWYIRRQAQLILKDVIKEKYSTVIVVCTESGILYPLFLIIFLSLELSISSLDFFPILVQAVGIAPTLITFRSSLGVSMDSVDKVVQSRLSNIPPSADIRRGLGSARSAVLMGEGGYSQGFFGYASQTDGIRSGNV</sequence>
<name>A0A4S8L4A9_DENBC</name>
<dbReference type="OrthoDB" id="3039972at2759"/>
<protein>
    <submittedName>
        <fullName evidence="2">Uncharacterized protein</fullName>
    </submittedName>
</protein>
<evidence type="ECO:0000256" key="1">
    <source>
        <dbReference type="SAM" id="Phobius"/>
    </source>
</evidence>
<gene>
    <name evidence="2" type="ORF">K435DRAFT_807945</name>
</gene>
<evidence type="ECO:0000313" key="2">
    <source>
        <dbReference type="EMBL" id="THU82868.1"/>
    </source>
</evidence>
<reference evidence="2 3" key="1">
    <citation type="journal article" date="2019" name="Nat. Ecol. Evol.">
        <title>Megaphylogeny resolves global patterns of mushroom evolution.</title>
        <authorList>
            <person name="Varga T."/>
            <person name="Krizsan K."/>
            <person name="Foldi C."/>
            <person name="Dima B."/>
            <person name="Sanchez-Garcia M."/>
            <person name="Sanchez-Ramirez S."/>
            <person name="Szollosi G.J."/>
            <person name="Szarkandi J.G."/>
            <person name="Papp V."/>
            <person name="Albert L."/>
            <person name="Andreopoulos W."/>
            <person name="Angelini C."/>
            <person name="Antonin V."/>
            <person name="Barry K.W."/>
            <person name="Bougher N.L."/>
            <person name="Buchanan P."/>
            <person name="Buyck B."/>
            <person name="Bense V."/>
            <person name="Catcheside P."/>
            <person name="Chovatia M."/>
            <person name="Cooper J."/>
            <person name="Damon W."/>
            <person name="Desjardin D."/>
            <person name="Finy P."/>
            <person name="Geml J."/>
            <person name="Haridas S."/>
            <person name="Hughes K."/>
            <person name="Justo A."/>
            <person name="Karasinski D."/>
            <person name="Kautmanova I."/>
            <person name="Kiss B."/>
            <person name="Kocsube S."/>
            <person name="Kotiranta H."/>
            <person name="LaButti K.M."/>
            <person name="Lechner B.E."/>
            <person name="Liimatainen K."/>
            <person name="Lipzen A."/>
            <person name="Lukacs Z."/>
            <person name="Mihaltcheva S."/>
            <person name="Morgado L.N."/>
            <person name="Niskanen T."/>
            <person name="Noordeloos M.E."/>
            <person name="Ohm R.A."/>
            <person name="Ortiz-Santana B."/>
            <person name="Ovrebo C."/>
            <person name="Racz N."/>
            <person name="Riley R."/>
            <person name="Savchenko A."/>
            <person name="Shiryaev A."/>
            <person name="Soop K."/>
            <person name="Spirin V."/>
            <person name="Szebenyi C."/>
            <person name="Tomsovsky M."/>
            <person name="Tulloss R.E."/>
            <person name="Uehling J."/>
            <person name="Grigoriev I.V."/>
            <person name="Vagvolgyi C."/>
            <person name="Papp T."/>
            <person name="Martin F.M."/>
            <person name="Miettinen O."/>
            <person name="Hibbett D.S."/>
            <person name="Nagy L.G."/>
        </authorList>
    </citation>
    <scope>NUCLEOTIDE SEQUENCE [LARGE SCALE GENOMIC DNA]</scope>
    <source>
        <strain evidence="2 3">CBS 962.96</strain>
    </source>
</reference>
<proteinExistence type="predicted"/>
<keyword evidence="3" id="KW-1185">Reference proteome</keyword>
<dbReference type="Proteomes" id="UP000297245">
    <property type="component" value="Unassembled WGS sequence"/>
</dbReference>
<keyword evidence="1" id="KW-0812">Transmembrane</keyword>
<feature type="transmembrane region" description="Helical" evidence="1">
    <location>
        <begin position="296"/>
        <end position="316"/>
    </location>
</feature>
<feature type="transmembrane region" description="Helical" evidence="1">
    <location>
        <begin position="164"/>
        <end position="185"/>
    </location>
</feature>
<dbReference type="AlphaFoldDB" id="A0A4S8L4A9"/>
<feature type="transmembrane region" description="Helical" evidence="1">
    <location>
        <begin position="337"/>
        <end position="358"/>
    </location>
</feature>